<evidence type="ECO:0000256" key="1">
    <source>
        <dbReference type="ARBA" id="ARBA00001412"/>
    </source>
</evidence>
<dbReference type="STRING" id="385682.SAMN05444380_10559"/>
<dbReference type="InterPro" id="IPR050347">
    <property type="entry name" value="Bact_Beta-galactosidase"/>
</dbReference>
<accession>A0A1I1X2J5</accession>
<dbReference type="GO" id="GO:0009341">
    <property type="term" value="C:beta-galactosidase complex"/>
    <property type="evidence" value="ECO:0007669"/>
    <property type="project" value="InterPro"/>
</dbReference>
<dbReference type="InterPro" id="IPR006102">
    <property type="entry name" value="Ig-like_GH2"/>
</dbReference>
<dbReference type="FunFam" id="3.20.20.80:FF:000121">
    <property type="entry name" value="Beta-galactosidase"/>
    <property type="match status" value="1"/>
</dbReference>
<evidence type="ECO:0000313" key="12">
    <source>
        <dbReference type="Proteomes" id="UP000181976"/>
    </source>
</evidence>
<organism evidence="11 12">
    <name type="scientific">Thermophagus xiamenensis</name>
    <dbReference type="NCBI Taxonomy" id="385682"/>
    <lineage>
        <taxon>Bacteria</taxon>
        <taxon>Pseudomonadati</taxon>
        <taxon>Bacteroidota</taxon>
        <taxon>Bacteroidia</taxon>
        <taxon>Marinilabiliales</taxon>
        <taxon>Marinilabiliaceae</taxon>
        <taxon>Thermophagus</taxon>
    </lineage>
</organism>
<dbReference type="InterPro" id="IPR013783">
    <property type="entry name" value="Ig-like_fold"/>
</dbReference>
<dbReference type="InterPro" id="IPR006104">
    <property type="entry name" value="Glyco_hydro_2_N"/>
</dbReference>
<dbReference type="PANTHER" id="PTHR46323:SF2">
    <property type="entry name" value="BETA-GALACTOSIDASE"/>
    <property type="match status" value="1"/>
</dbReference>
<dbReference type="InterPro" id="IPR032312">
    <property type="entry name" value="LacZ_4"/>
</dbReference>
<dbReference type="Proteomes" id="UP000181976">
    <property type="component" value="Unassembled WGS sequence"/>
</dbReference>
<dbReference type="eggNOG" id="COG3250">
    <property type="taxonomic scope" value="Bacteria"/>
</dbReference>
<dbReference type="InterPro" id="IPR006101">
    <property type="entry name" value="Glyco_hydro_2"/>
</dbReference>
<dbReference type="Gene3D" id="3.20.20.80">
    <property type="entry name" value="Glycosidases"/>
    <property type="match status" value="1"/>
</dbReference>
<comment type="cofactor">
    <cofactor evidence="2">
        <name>Ca(2+)</name>
        <dbReference type="ChEBI" id="CHEBI:29108"/>
    </cofactor>
</comment>
<dbReference type="PRINTS" id="PR00132">
    <property type="entry name" value="GLHYDRLASE2"/>
</dbReference>
<evidence type="ECO:0000259" key="10">
    <source>
        <dbReference type="SMART" id="SM01038"/>
    </source>
</evidence>
<dbReference type="InterPro" id="IPR036156">
    <property type="entry name" value="Beta-gal/glucu_dom_sf"/>
</dbReference>
<dbReference type="InterPro" id="IPR006103">
    <property type="entry name" value="Glyco_hydro_2_cat"/>
</dbReference>
<keyword evidence="7" id="KW-0106">Calcium</keyword>
<sequence length="1085" mass="124561">MKTLLFIFPLVFIFFSSWYSYAQQTTLKEWENPLVTEINKEPGRASFMSFPSPQEALSGAPSPFYISLNGKWKFHYSKSPAERPVHFYNESFDDNNWPEIKVPGNWEIEGFGIPIYVNIPYEFADPRTPITELKNGPEPPKVPHGFNPVGSYRRKFHLPQSWENRQVFIKLGAVKSAFYIWINGQKVGYSQGSKLPAEFDITPFIKPGKENTVALEVYRWSDGSYLECQDFWRISGIERDVEIYSQPKVRIRDFEVVAKLDQAYKNGQLDLFVDIKNHLPHNKKIQIKMSLLDSDQIIAEKIQTTLVPKMSEITVEFHSEISPVIPWNAEKPHLYQLLVTLFNEEGKPMECISHKTGFRTVEIKRGQLLVNGVPVTLKGVNLHEHHPETGHVMDMEMWMRDIELMKLNNINAVRLAHYPQAEKWYDLCDQYGLYIVDEANIESHGMGYGDRSLAKDPLWKKAHLERMTRMVERDKNHPSVIIWSMGNEGGNGVNFYAGYQAIKELDRSNRPVQYERTEIGSRLALDFDWNTDIIVPQYPDPKTFEWFGERLLDRPFIPSEYAHAMGNSMGNFQDYWDIINKYPQLQGGFIWDWVDQGIRSKDDKGNIIFAYGGDFGVDMPSDGNFLLNGIVSADRQPKPGLFEVKKVHEWIKFKPLRLNESQAKILVENHYDFTNLRNFKITAYLKADGKILKTIHLPVIETPPHQGETITLDISGVTLSPNTEYFLEMEASTRKAEGIIPAGHTVAREQIKLPWETVSKEMNDLNGHLQMTETDSAYLFYTGNIELSIHKKTGRIIAYRFNKTNLIIGGEGPVPDFWRAPTDNDFGAGMPQKNINWKKATYNQQVTTVKASKNKNGSYQVNVVWELPDVKSRFSTTYIINGDGSVTLKNILEASTLEKSDIPRLGMVLLLPREFDRLTWFGRGPWENYIDRKSSSFVDLYTSSVSDQLVPYERPQENGNKTDVRWAALTNPKGIGLMVVSQNHPLEGFEMTAMPYLSSDFDASTSYEYGPVHKEQKHIAWIKARNLIRWNIDYGQRGVGGINSWGAQPLEKYRLNPGKAYSYSFTLVPVSVSKTEELTKISKQY</sequence>
<dbReference type="InterPro" id="IPR008979">
    <property type="entry name" value="Galactose-bd-like_sf"/>
</dbReference>
<dbReference type="Pfam" id="PF02836">
    <property type="entry name" value="Glyco_hydro_2_C"/>
    <property type="match status" value="1"/>
</dbReference>
<comment type="subunit">
    <text evidence="4">Monomer.</text>
</comment>
<dbReference type="EC" id="3.2.1.23" evidence="5"/>
<evidence type="ECO:0000256" key="9">
    <source>
        <dbReference type="ARBA" id="ARBA00032230"/>
    </source>
</evidence>
<dbReference type="InterPro" id="IPR004199">
    <property type="entry name" value="B-gal_small/dom_5"/>
</dbReference>
<dbReference type="GO" id="GO:0030246">
    <property type="term" value="F:carbohydrate binding"/>
    <property type="evidence" value="ECO:0007669"/>
    <property type="project" value="InterPro"/>
</dbReference>
<comment type="catalytic activity">
    <reaction evidence="1">
        <text>Hydrolysis of terminal non-reducing beta-D-galactose residues in beta-D-galactosides.</text>
        <dbReference type="EC" id="3.2.1.23"/>
    </reaction>
</comment>
<dbReference type="Pfam" id="PF16353">
    <property type="entry name" value="LacZ_4"/>
    <property type="match status" value="1"/>
</dbReference>
<dbReference type="SMART" id="SM01038">
    <property type="entry name" value="Bgal_small_N"/>
    <property type="match status" value="1"/>
</dbReference>
<evidence type="ECO:0000256" key="8">
    <source>
        <dbReference type="ARBA" id="ARBA00023295"/>
    </source>
</evidence>
<proteinExistence type="inferred from homology"/>
<dbReference type="PANTHER" id="PTHR46323">
    <property type="entry name" value="BETA-GALACTOSIDASE"/>
    <property type="match status" value="1"/>
</dbReference>
<dbReference type="OrthoDB" id="9801077at2"/>
<dbReference type="Gene3D" id="2.70.98.10">
    <property type="match status" value="1"/>
</dbReference>
<evidence type="ECO:0000256" key="7">
    <source>
        <dbReference type="ARBA" id="ARBA00022837"/>
    </source>
</evidence>
<dbReference type="Pfam" id="PF00703">
    <property type="entry name" value="Glyco_hydro_2"/>
    <property type="match status" value="1"/>
</dbReference>
<evidence type="ECO:0000256" key="5">
    <source>
        <dbReference type="ARBA" id="ARBA00012756"/>
    </source>
</evidence>
<keyword evidence="12" id="KW-1185">Reference proteome</keyword>
<reference evidence="11 12" key="1">
    <citation type="submission" date="2016-10" db="EMBL/GenBank/DDBJ databases">
        <authorList>
            <person name="de Groot N.N."/>
        </authorList>
    </citation>
    <scope>NUCLEOTIDE SEQUENCE [LARGE SCALE GENOMIC DNA]</scope>
    <source>
        <strain evidence="11 12">DSM 19012</strain>
    </source>
</reference>
<dbReference type="SUPFAM" id="SSF49303">
    <property type="entry name" value="beta-Galactosidase/glucuronidase domain"/>
    <property type="match status" value="2"/>
</dbReference>
<dbReference type="GO" id="GO:0005990">
    <property type="term" value="P:lactose catabolic process"/>
    <property type="evidence" value="ECO:0007669"/>
    <property type="project" value="TreeGrafter"/>
</dbReference>
<dbReference type="SUPFAM" id="SSF49785">
    <property type="entry name" value="Galactose-binding domain-like"/>
    <property type="match status" value="1"/>
</dbReference>
<evidence type="ECO:0000313" key="11">
    <source>
        <dbReference type="EMBL" id="SFD99560.1"/>
    </source>
</evidence>
<dbReference type="InterPro" id="IPR014718">
    <property type="entry name" value="GH-type_carb-bd"/>
</dbReference>
<dbReference type="SUPFAM" id="SSF74650">
    <property type="entry name" value="Galactose mutarotase-like"/>
    <property type="match status" value="1"/>
</dbReference>
<dbReference type="PROSITE" id="PS00608">
    <property type="entry name" value="GLYCOSYL_HYDROL_F2_2"/>
    <property type="match status" value="1"/>
</dbReference>
<evidence type="ECO:0000256" key="2">
    <source>
        <dbReference type="ARBA" id="ARBA00001913"/>
    </source>
</evidence>
<keyword evidence="8" id="KW-0326">Glycosidase</keyword>
<name>A0A1I1X2J5_9BACT</name>
<gene>
    <name evidence="11" type="ORF">SAMN05444380_10559</name>
</gene>
<dbReference type="GO" id="GO:0004565">
    <property type="term" value="F:beta-galactosidase activity"/>
    <property type="evidence" value="ECO:0007669"/>
    <property type="project" value="UniProtKB-EC"/>
</dbReference>
<dbReference type="InterPro" id="IPR017853">
    <property type="entry name" value="GH"/>
</dbReference>
<dbReference type="InParanoid" id="A0A1I1X2J5"/>
<dbReference type="RefSeq" id="WP_010526710.1">
    <property type="nucleotide sequence ID" value="NZ_AFSL01000015.1"/>
</dbReference>
<evidence type="ECO:0000256" key="3">
    <source>
        <dbReference type="ARBA" id="ARBA00007401"/>
    </source>
</evidence>
<dbReference type="Pfam" id="PF02837">
    <property type="entry name" value="Glyco_hydro_2_N"/>
    <property type="match status" value="1"/>
</dbReference>
<dbReference type="InterPro" id="IPR011013">
    <property type="entry name" value="Gal_mutarotase_sf_dom"/>
</dbReference>
<evidence type="ECO:0000256" key="6">
    <source>
        <dbReference type="ARBA" id="ARBA00022801"/>
    </source>
</evidence>
<dbReference type="SUPFAM" id="SSF51445">
    <property type="entry name" value="(Trans)glycosidases"/>
    <property type="match status" value="1"/>
</dbReference>
<dbReference type="AlphaFoldDB" id="A0A1I1X2J5"/>
<protein>
    <recommendedName>
        <fullName evidence="5">beta-galactosidase</fullName>
        <ecNumber evidence="5">3.2.1.23</ecNumber>
    </recommendedName>
    <alternativeName>
        <fullName evidence="9">Lactase</fullName>
    </alternativeName>
</protein>
<dbReference type="EMBL" id="FONA01000005">
    <property type="protein sequence ID" value="SFD99560.1"/>
    <property type="molecule type" value="Genomic_DNA"/>
</dbReference>
<dbReference type="FunCoup" id="A0A1I1X2J5">
    <property type="interactions" value="211"/>
</dbReference>
<keyword evidence="6" id="KW-0378">Hydrolase</keyword>
<evidence type="ECO:0000256" key="4">
    <source>
        <dbReference type="ARBA" id="ARBA00011245"/>
    </source>
</evidence>
<comment type="similarity">
    <text evidence="3">Belongs to the glycosyl hydrolase 2 family.</text>
</comment>
<dbReference type="Pfam" id="PF02929">
    <property type="entry name" value="Bgal_small_N"/>
    <property type="match status" value="1"/>
</dbReference>
<dbReference type="Gene3D" id="2.60.40.10">
    <property type="entry name" value="Immunoglobulins"/>
    <property type="match status" value="2"/>
</dbReference>
<dbReference type="InterPro" id="IPR023232">
    <property type="entry name" value="Glyco_hydro_2_AS"/>
</dbReference>
<dbReference type="Gene3D" id="2.60.120.260">
    <property type="entry name" value="Galactose-binding domain-like"/>
    <property type="match status" value="1"/>
</dbReference>
<feature type="domain" description="Beta galactosidase small chain/" evidence="10">
    <location>
        <begin position="779"/>
        <end position="1068"/>
    </location>
</feature>